<sequence length="123" mass="14013">MDIQPFLGPPATLLQWLDSCVANPGQQHWLLFKDPHGNTEVTLATEMYPILGDDDFSPEEFDEFEESIHPCGYSNFLNLDQLEDIICNLAMQKENYSRAELLYAVNYYFSHDAFVVVSEGTVS</sequence>
<evidence type="ECO:0000259" key="1">
    <source>
        <dbReference type="Pfam" id="PF24832"/>
    </source>
</evidence>
<keyword evidence="3" id="KW-1185">Reference proteome</keyword>
<dbReference type="RefSeq" id="WP_376864632.1">
    <property type="nucleotide sequence ID" value="NZ_JBHRYB010000001.1"/>
</dbReference>
<organism evidence="2 3">
    <name type="scientific">Bacterioplanoides pacificum</name>
    <dbReference type="NCBI Taxonomy" id="1171596"/>
    <lineage>
        <taxon>Bacteria</taxon>
        <taxon>Pseudomonadati</taxon>
        <taxon>Pseudomonadota</taxon>
        <taxon>Gammaproteobacteria</taxon>
        <taxon>Oceanospirillales</taxon>
        <taxon>Oceanospirillaceae</taxon>
        <taxon>Bacterioplanoides</taxon>
    </lineage>
</organism>
<dbReference type="EMBL" id="JBHRYB010000001">
    <property type="protein sequence ID" value="MFC3679029.1"/>
    <property type="molecule type" value="Genomic_DNA"/>
</dbReference>
<dbReference type="Pfam" id="PF24832">
    <property type="entry name" value="DUF7716"/>
    <property type="match status" value="1"/>
</dbReference>
<reference evidence="3" key="1">
    <citation type="journal article" date="2019" name="Int. J. Syst. Evol. Microbiol.">
        <title>The Global Catalogue of Microorganisms (GCM) 10K type strain sequencing project: providing services to taxonomists for standard genome sequencing and annotation.</title>
        <authorList>
            <consortium name="The Broad Institute Genomics Platform"/>
            <consortium name="The Broad Institute Genome Sequencing Center for Infectious Disease"/>
            <person name="Wu L."/>
            <person name="Ma J."/>
        </authorList>
    </citation>
    <scope>NUCLEOTIDE SEQUENCE [LARGE SCALE GENOMIC DNA]</scope>
    <source>
        <strain evidence="3">KCTC 42424</strain>
    </source>
</reference>
<feature type="domain" description="DUF7716" evidence="1">
    <location>
        <begin position="17"/>
        <end position="116"/>
    </location>
</feature>
<gene>
    <name evidence="2" type="ORF">ACFOMG_02740</name>
</gene>
<dbReference type="InterPro" id="IPR056133">
    <property type="entry name" value="DUF7716"/>
</dbReference>
<proteinExistence type="predicted"/>
<accession>A0ABV7VNJ6</accession>
<protein>
    <recommendedName>
        <fullName evidence="1">DUF7716 domain-containing protein</fullName>
    </recommendedName>
</protein>
<comment type="caution">
    <text evidence="2">The sequence shown here is derived from an EMBL/GenBank/DDBJ whole genome shotgun (WGS) entry which is preliminary data.</text>
</comment>
<dbReference type="Proteomes" id="UP001595722">
    <property type="component" value="Unassembled WGS sequence"/>
</dbReference>
<evidence type="ECO:0000313" key="3">
    <source>
        <dbReference type="Proteomes" id="UP001595722"/>
    </source>
</evidence>
<evidence type="ECO:0000313" key="2">
    <source>
        <dbReference type="EMBL" id="MFC3679029.1"/>
    </source>
</evidence>
<name>A0ABV7VNJ6_9GAMM</name>